<dbReference type="Gene3D" id="3.40.830.10">
    <property type="entry name" value="LigB-like"/>
    <property type="match status" value="1"/>
</dbReference>
<dbReference type="EMBL" id="JAUSVM010000001">
    <property type="protein sequence ID" value="MDQ0423786.1"/>
    <property type="molecule type" value="Genomic_DNA"/>
</dbReference>
<evidence type="ECO:0008006" key="3">
    <source>
        <dbReference type="Google" id="ProtNLM"/>
    </source>
</evidence>
<sequence length="256" mass="24906">MLAAALVPDTVLLLPGAAGRGPDEAALRALRAAAGAVVADAVAGAERVVVVAPGARDRALTGDVPLGAGAAGVPDHLLREPVPTVRLRPAPGAPDAAVGGAATGTVVGLRLALAAGTRAERLHAVEVAPGPAGALRALGAALGADPSTALVVVGSGSARHGDDAPLPGDPRADDLDDALLRALADGAGPARRALAALDPATAAALAVTGWAPWQVLVGALDARAATARDEGPAPEVRLATVWRGAAHAAVLWRAAS</sequence>
<keyword evidence="2" id="KW-1185">Reference proteome</keyword>
<evidence type="ECO:0000313" key="2">
    <source>
        <dbReference type="Proteomes" id="UP001240250"/>
    </source>
</evidence>
<evidence type="ECO:0000313" key="1">
    <source>
        <dbReference type="EMBL" id="MDQ0423786.1"/>
    </source>
</evidence>
<protein>
    <recommendedName>
        <fullName evidence="3">Extradiol ring-cleavage dioxygenase class III enzyme subunit B domain-containing protein</fullName>
    </recommendedName>
</protein>
<name>A0ABU0GGB6_9CELL</name>
<organism evidence="1 2">
    <name type="scientific">Cellulomonas iranensis</name>
    <dbReference type="NCBI Taxonomy" id="76862"/>
    <lineage>
        <taxon>Bacteria</taxon>
        <taxon>Bacillati</taxon>
        <taxon>Actinomycetota</taxon>
        <taxon>Actinomycetes</taxon>
        <taxon>Micrococcales</taxon>
        <taxon>Cellulomonadaceae</taxon>
        <taxon>Cellulomonas</taxon>
    </lineage>
</organism>
<accession>A0ABU0GGB6</accession>
<dbReference type="RefSeq" id="WP_070319356.1">
    <property type="nucleotide sequence ID" value="NZ_JAUSVM010000001.1"/>
</dbReference>
<comment type="caution">
    <text evidence="1">The sequence shown here is derived from an EMBL/GenBank/DDBJ whole genome shotgun (WGS) entry which is preliminary data.</text>
</comment>
<proteinExistence type="predicted"/>
<reference evidence="1 2" key="1">
    <citation type="submission" date="2023-07" db="EMBL/GenBank/DDBJ databases">
        <title>Sequencing the genomes of 1000 actinobacteria strains.</title>
        <authorList>
            <person name="Klenk H.-P."/>
        </authorList>
    </citation>
    <scope>NUCLEOTIDE SEQUENCE [LARGE SCALE GENOMIC DNA]</scope>
    <source>
        <strain evidence="1 2">DSM 14785</strain>
    </source>
</reference>
<dbReference type="Proteomes" id="UP001240250">
    <property type="component" value="Unassembled WGS sequence"/>
</dbReference>
<dbReference type="SUPFAM" id="SSF53213">
    <property type="entry name" value="LigB-like"/>
    <property type="match status" value="1"/>
</dbReference>
<gene>
    <name evidence="1" type="ORF">JO380_000167</name>
</gene>